<reference evidence="1 2" key="1">
    <citation type="journal article" date="2023" name="Sci. Data">
        <title>Genome assembly of the Korean intertidal mud-creeper Batillaria attramentaria.</title>
        <authorList>
            <person name="Patra A.K."/>
            <person name="Ho P.T."/>
            <person name="Jun S."/>
            <person name="Lee S.J."/>
            <person name="Kim Y."/>
            <person name="Won Y.J."/>
        </authorList>
    </citation>
    <scope>NUCLEOTIDE SEQUENCE [LARGE SCALE GENOMIC DNA]</scope>
    <source>
        <strain evidence="1">Wonlab-2016</strain>
    </source>
</reference>
<dbReference type="AlphaFoldDB" id="A0ABD0K9I6"/>
<proteinExistence type="predicted"/>
<keyword evidence="2" id="KW-1185">Reference proteome</keyword>
<feature type="non-terminal residue" evidence="1">
    <location>
        <position position="115"/>
    </location>
</feature>
<evidence type="ECO:0000313" key="2">
    <source>
        <dbReference type="Proteomes" id="UP001519460"/>
    </source>
</evidence>
<accession>A0ABD0K9I6</accession>
<protein>
    <submittedName>
        <fullName evidence="1">Uncharacterized protein</fullName>
    </submittedName>
</protein>
<comment type="caution">
    <text evidence="1">The sequence shown here is derived from an EMBL/GenBank/DDBJ whole genome shotgun (WGS) entry which is preliminary data.</text>
</comment>
<evidence type="ECO:0000313" key="1">
    <source>
        <dbReference type="EMBL" id="KAK7483754.1"/>
    </source>
</evidence>
<gene>
    <name evidence="1" type="ORF">BaRGS_00024970</name>
</gene>
<organism evidence="1 2">
    <name type="scientific">Batillaria attramentaria</name>
    <dbReference type="NCBI Taxonomy" id="370345"/>
    <lineage>
        <taxon>Eukaryota</taxon>
        <taxon>Metazoa</taxon>
        <taxon>Spiralia</taxon>
        <taxon>Lophotrochozoa</taxon>
        <taxon>Mollusca</taxon>
        <taxon>Gastropoda</taxon>
        <taxon>Caenogastropoda</taxon>
        <taxon>Sorbeoconcha</taxon>
        <taxon>Cerithioidea</taxon>
        <taxon>Batillariidae</taxon>
        <taxon>Batillaria</taxon>
    </lineage>
</organism>
<dbReference type="EMBL" id="JACVVK020000221">
    <property type="protein sequence ID" value="KAK7483754.1"/>
    <property type="molecule type" value="Genomic_DNA"/>
</dbReference>
<name>A0ABD0K9I6_9CAEN</name>
<dbReference type="Proteomes" id="UP001519460">
    <property type="component" value="Unassembled WGS sequence"/>
</dbReference>
<sequence>MSEAESVPVADDAAVLSFATEKCALIDMPAPGSRLFFFALLLAFFKSSVFLSRGISQLEERSWLVSVDSAALRFDPDMACVLVLTPHVGQPFLSFLVLFQPHFSVGGRAGTSAST</sequence>